<evidence type="ECO:0000259" key="4">
    <source>
        <dbReference type="PROSITE" id="PS50206"/>
    </source>
</evidence>
<accession>A0A364VAU0</accession>
<protein>
    <recommendedName>
        <fullName evidence="1">thiosulfate sulfurtransferase</fullName>
        <ecNumber evidence="1">2.8.1.1</ecNumber>
    </recommendedName>
</protein>
<dbReference type="RefSeq" id="WP_274520028.1">
    <property type="nucleotide sequence ID" value="NZ_PHQP01000050.1"/>
</dbReference>
<dbReference type="AlphaFoldDB" id="A0A364VAU0"/>
<proteinExistence type="predicted"/>
<dbReference type="EC" id="2.8.1.1" evidence="1"/>
<dbReference type="SMART" id="SM00450">
    <property type="entry name" value="RHOD"/>
    <property type="match status" value="1"/>
</dbReference>
<dbReference type="Proteomes" id="UP000251047">
    <property type="component" value="Unassembled WGS sequence"/>
</dbReference>
<comment type="caution">
    <text evidence="5">The sequence shown here is derived from an EMBL/GenBank/DDBJ whole genome shotgun (WGS) entry which is preliminary data.</text>
</comment>
<evidence type="ECO:0000256" key="2">
    <source>
        <dbReference type="ARBA" id="ARBA00022737"/>
    </source>
</evidence>
<comment type="catalytic activity">
    <reaction evidence="3">
        <text>thiosulfate + hydrogen cyanide = thiocyanate + sulfite + 2 H(+)</text>
        <dbReference type="Rhea" id="RHEA:16881"/>
        <dbReference type="ChEBI" id="CHEBI:15378"/>
        <dbReference type="ChEBI" id="CHEBI:17359"/>
        <dbReference type="ChEBI" id="CHEBI:18022"/>
        <dbReference type="ChEBI" id="CHEBI:18407"/>
        <dbReference type="ChEBI" id="CHEBI:33542"/>
        <dbReference type="EC" id="2.8.1.1"/>
    </reaction>
</comment>
<evidence type="ECO:0000256" key="3">
    <source>
        <dbReference type="ARBA" id="ARBA00047549"/>
    </source>
</evidence>
<dbReference type="Gene3D" id="3.40.250.10">
    <property type="entry name" value="Rhodanese-like domain"/>
    <property type="match status" value="1"/>
</dbReference>
<evidence type="ECO:0000313" key="6">
    <source>
        <dbReference type="Proteomes" id="UP000251047"/>
    </source>
</evidence>
<keyword evidence="5" id="KW-0808">Transferase</keyword>
<reference evidence="5 6" key="1">
    <citation type="journal article" date="2018" name="Syst. Appl. Microbiol.">
        <title>Corynebacterium heidelbergense sp. nov., isolated from the preen glands of Egyptian geese (Alopochen aegyptiacus).</title>
        <authorList>
            <person name="Braun M.S."/>
            <person name="Wang E."/>
            <person name="Zimmermann S."/>
            <person name="Wink M."/>
        </authorList>
    </citation>
    <scope>NUCLEOTIDE SEQUENCE [LARGE SCALE GENOMIC DNA]</scope>
    <source>
        <strain evidence="5 6">DSM 104638</strain>
    </source>
</reference>
<dbReference type="InterPro" id="IPR051126">
    <property type="entry name" value="Thiosulfate_sulfurtransferase"/>
</dbReference>
<feature type="non-terminal residue" evidence="5">
    <location>
        <position position="1"/>
    </location>
</feature>
<feature type="domain" description="Rhodanese" evidence="4">
    <location>
        <begin position="27"/>
        <end position="139"/>
    </location>
</feature>
<gene>
    <name evidence="5" type="ORF">CWC39_06945</name>
</gene>
<dbReference type="EMBL" id="PHQP01000050">
    <property type="protein sequence ID" value="RAV33718.1"/>
    <property type="molecule type" value="Genomic_DNA"/>
</dbReference>
<dbReference type="PANTHER" id="PTHR43855:SF1">
    <property type="entry name" value="THIOSULFATE SULFURTRANSFERASE"/>
    <property type="match status" value="1"/>
</dbReference>
<keyword evidence="2" id="KW-0677">Repeat</keyword>
<name>A0A364VAU0_9CORY</name>
<evidence type="ECO:0000256" key="1">
    <source>
        <dbReference type="ARBA" id="ARBA00012245"/>
    </source>
</evidence>
<dbReference type="PROSITE" id="PS50206">
    <property type="entry name" value="RHODANESE_3"/>
    <property type="match status" value="1"/>
</dbReference>
<dbReference type="GO" id="GO:0004792">
    <property type="term" value="F:thiosulfate-cyanide sulfurtransferase activity"/>
    <property type="evidence" value="ECO:0007669"/>
    <property type="project" value="UniProtKB-EC"/>
</dbReference>
<dbReference type="InterPro" id="IPR001763">
    <property type="entry name" value="Rhodanese-like_dom"/>
</dbReference>
<dbReference type="SUPFAM" id="SSF52821">
    <property type="entry name" value="Rhodanese/Cell cycle control phosphatase"/>
    <property type="match status" value="1"/>
</dbReference>
<dbReference type="Pfam" id="PF00581">
    <property type="entry name" value="Rhodanese"/>
    <property type="match status" value="1"/>
</dbReference>
<sequence length="142" mass="15330">GALRGRGDVTVKPGSMPQLFIDDVESFAEHHLLVDARENSRFTGKKEQFDHQAGHIPGAVNIPVKEFQDANGTIAGPETVRDVLSRHGITDGRSVAVYSGSGLHSSLFLAVMEYAGIYGARNFIGGWSQWSAIPTKPIVRGE</sequence>
<dbReference type="PANTHER" id="PTHR43855">
    <property type="entry name" value="THIOSULFATE SULFURTRANSFERASE"/>
    <property type="match status" value="1"/>
</dbReference>
<dbReference type="InterPro" id="IPR036873">
    <property type="entry name" value="Rhodanese-like_dom_sf"/>
</dbReference>
<evidence type="ECO:0000313" key="5">
    <source>
        <dbReference type="EMBL" id="RAV33718.1"/>
    </source>
</evidence>
<organism evidence="5 6">
    <name type="scientific">Corynebacterium heidelbergense</name>
    <dbReference type="NCBI Taxonomy" id="2055947"/>
    <lineage>
        <taxon>Bacteria</taxon>
        <taxon>Bacillati</taxon>
        <taxon>Actinomycetota</taxon>
        <taxon>Actinomycetes</taxon>
        <taxon>Mycobacteriales</taxon>
        <taxon>Corynebacteriaceae</taxon>
        <taxon>Corynebacterium</taxon>
    </lineage>
</organism>